<comment type="caution">
    <text evidence="13">The sequence shown here is derived from an EMBL/GenBank/DDBJ whole genome shotgun (WGS) entry which is preliminary data.</text>
</comment>
<dbReference type="InterPro" id="IPR045863">
    <property type="entry name" value="CorA_TM1_TM2"/>
</dbReference>
<dbReference type="PANTHER" id="PTHR46494:SF1">
    <property type="entry name" value="CORA FAMILY METAL ION TRANSPORTER (EUROFUNG)"/>
    <property type="match status" value="1"/>
</dbReference>
<dbReference type="SUPFAM" id="SSF144083">
    <property type="entry name" value="Magnesium transport protein CorA, transmembrane region"/>
    <property type="match status" value="1"/>
</dbReference>
<comment type="subcellular location">
    <subcellularLocation>
        <location evidence="1">Cell membrane</location>
        <topology evidence="1">Multi-pass membrane protein</topology>
    </subcellularLocation>
    <subcellularLocation>
        <location evidence="12">Membrane</location>
        <topology evidence="12">Multi-pass membrane protein</topology>
    </subcellularLocation>
</comment>
<accession>A0A916ZYI5</accession>
<dbReference type="AlphaFoldDB" id="A0A916ZYI5"/>
<protein>
    <recommendedName>
        <fullName evidence="12">Magnesium transport protein CorA</fullName>
    </recommendedName>
</protein>
<evidence type="ECO:0000256" key="9">
    <source>
        <dbReference type="ARBA" id="ARBA00023136"/>
    </source>
</evidence>
<evidence type="ECO:0000313" key="14">
    <source>
        <dbReference type="Proteomes" id="UP000644699"/>
    </source>
</evidence>
<dbReference type="GO" id="GO:0015095">
    <property type="term" value="F:magnesium ion transmembrane transporter activity"/>
    <property type="evidence" value="ECO:0007669"/>
    <property type="project" value="UniProtKB-UniRule"/>
</dbReference>
<reference evidence="13" key="1">
    <citation type="journal article" date="2014" name="Int. J. Syst. Evol. Microbiol.">
        <title>Complete genome sequence of Corynebacterium casei LMG S-19264T (=DSM 44701T), isolated from a smear-ripened cheese.</title>
        <authorList>
            <consortium name="US DOE Joint Genome Institute (JGI-PGF)"/>
            <person name="Walter F."/>
            <person name="Albersmeier A."/>
            <person name="Kalinowski J."/>
            <person name="Ruckert C."/>
        </authorList>
    </citation>
    <scope>NUCLEOTIDE SEQUENCE</scope>
    <source>
        <strain evidence="13">CGMCC 1.15367</strain>
    </source>
</reference>
<gene>
    <name evidence="12" type="primary">corA</name>
    <name evidence="13" type="ORF">GCM10011390_42950</name>
</gene>
<evidence type="ECO:0000256" key="7">
    <source>
        <dbReference type="ARBA" id="ARBA00022989"/>
    </source>
</evidence>
<comment type="similarity">
    <text evidence="2 12">Belongs to the CorA metal ion transporter (MIT) (TC 1.A.35) family.</text>
</comment>
<keyword evidence="7 12" id="KW-1133">Transmembrane helix</keyword>
<comment type="catalytic activity">
    <reaction evidence="10">
        <text>Mg(2+)(in) = Mg(2+)(out)</text>
        <dbReference type="Rhea" id="RHEA:29827"/>
        <dbReference type="ChEBI" id="CHEBI:18420"/>
    </reaction>
</comment>
<evidence type="ECO:0000256" key="6">
    <source>
        <dbReference type="ARBA" id="ARBA00022842"/>
    </source>
</evidence>
<dbReference type="GO" id="GO:0015087">
    <property type="term" value="F:cobalt ion transmembrane transporter activity"/>
    <property type="evidence" value="ECO:0007669"/>
    <property type="project" value="UniProtKB-UniRule"/>
</dbReference>
<dbReference type="PANTHER" id="PTHR46494">
    <property type="entry name" value="CORA FAMILY METAL ION TRANSPORTER (EUROFUNG)"/>
    <property type="match status" value="1"/>
</dbReference>
<keyword evidence="5 12" id="KW-0812">Transmembrane</keyword>
<sequence length="322" mass="36750">MAVVAAYAYAGGKRSRELSIATPEDVRIGEKEFVWIGIVDPTADELAQLEAAFDLHPLALEDAAQDHLRPKLDVYGDELFIVARTARLEDGVIAYGKTAIFVGNKHIITIRTGSLRDHTRLRTHLEESPHLLKYGVDYVLWGVLDFVVDCYLPIIEAFEEEIFEIERRALDAFLDRNEIHRIFTIRRELIRFRRILGPMEDVMSKLGHLDLEFLDAEARPYYRDVYDQVQRVASRVEGAKEVISSMLEASSLLEQQRQGIITRQLAAWAAILAVPTAIAGVYGMNFEYIPELHWRYGYFAALALIAGIAALLFWRFRRAGWL</sequence>
<evidence type="ECO:0000256" key="2">
    <source>
        <dbReference type="ARBA" id="ARBA00009765"/>
    </source>
</evidence>
<dbReference type="FunFam" id="1.20.58.340:FF:000004">
    <property type="entry name" value="Magnesium transport protein CorA"/>
    <property type="match status" value="1"/>
</dbReference>
<feature type="transmembrane region" description="Helical" evidence="12">
    <location>
        <begin position="265"/>
        <end position="284"/>
    </location>
</feature>
<comment type="function">
    <text evidence="11">Mediates influx of magnesium ions. Alternates between open and closed states. Activated by low cytoplasmic Mg(2+) levels. Inactive when cytoplasmic Mg(2+) levels are high.</text>
</comment>
<dbReference type="RefSeq" id="WP_188912148.1">
    <property type="nucleotide sequence ID" value="NZ_BMIQ01000008.1"/>
</dbReference>
<dbReference type="Pfam" id="PF01544">
    <property type="entry name" value="CorA"/>
    <property type="match status" value="1"/>
</dbReference>
<keyword evidence="3 12" id="KW-0813">Transport</keyword>
<evidence type="ECO:0000256" key="3">
    <source>
        <dbReference type="ARBA" id="ARBA00022448"/>
    </source>
</evidence>
<dbReference type="EMBL" id="BMIQ01000008">
    <property type="protein sequence ID" value="GGE19167.1"/>
    <property type="molecule type" value="Genomic_DNA"/>
</dbReference>
<dbReference type="NCBIfam" id="TIGR00383">
    <property type="entry name" value="corA"/>
    <property type="match status" value="1"/>
</dbReference>
<evidence type="ECO:0000256" key="8">
    <source>
        <dbReference type="ARBA" id="ARBA00023065"/>
    </source>
</evidence>
<dbReference type="GO" id="GO:0050897">
    <property type="term" value="F:cobalt ion binding"/>
    <property type="evidence" value="ECO:0007669"/>
    <property type="project" value="TreeGrafter"/>
</dbReference>
<name>A0A916ZYI5_9HYPH</name>
<dbReference type="InterPro" id="IPR045861">
    <property type="entry name" value="CorA_cytoplasmic_dom"/>
</dbReference>
<evidence type="ECO:0000256" key="12">
    <source>
        <dbReference type="RuleBase" id="RU362010"/>
    </source>
</evidence>
<dbReference type="GO" id="GO:0000287">
    <property type="term" value="F:magnesium ion binding"/>
    <property type="evidence" value="ECO:0007669"/>
    <property type="project" value="TreeGrafter"/>
</dbReference>
<proteinExistence type="inferred from homology"/>
<dbReference type="Gene3D" id="3.30.460.20">
    <property type="entry name" value="CorA soluble domain-like"/>
    <property type="match status" value="1"/>
</dbReference>
<keyword evidence="6 12" id="KW-0460">Magnesium</keyword>
<evidence type="ECO:0000313" key="13">
    <source>
        <dbReference type="EMBL" id="GGE19167.1"/>
    </source>
</evidence>
<evidence type="ECO:0000256" key="1">
    <source>
        <dbReference type="ARBA" id="ARBA00004651"/>
    </source>
</evidence>
<keyword evidence="14" id="KW-1185">Reference proteome</keyword>
<dbReference type="InterPro" id="IPR004488">
    <property type="entry name" value="Mg/Co-transport_prot_CorA"/>
</dbReference>
<reference evidence="13" key="2">
    <citation type="submission" date="2020-09" db="EMBL/GenBank/DDBJ databases">
        <authorList>
            <person name="Sun Q."/>
            <person name="Zhou Y."/>
        </authorList>
    </citation>
    <scope>NUCLEOTIDE SEQUENCE</scope>
    <source>
        <strain evidence="13">CGMCC 1.15367</strain>
    </source>
</reference>
<dbReference type="CDD" id="cd12830">
    <property type="entry name" value="MtCorA-like"/>
    <property type="match status" value="1"/>
</dbReference>
<evidence type="ECO:0000256" key="11">
    <source>
        <dbReference type="ARBA" id="ARBA00045497"/>
    </source>
</evidence>
<dbReference type="GO" id="GO:0005886">
    <property type="term" value="C:plasma membrane"/>
    <property type="evidence" value="ECO:0007669"/>
    <property type="project" value="UniProtKB-SubCell"/>
</dbReference>
<organism evidence="13 14">
    <name type="scientific">Aureimonas endophytica</name>
    <dbReference type="NCBI Taxonomy" id="2027858"/>
    <lineage>
        <taxon>Bacteria</taxon>
        <taxon>Pseudomonadati</taxon>
        <taxon>Pseudomonadota</taxon>
        <taxon>Alphaproteobacteria</taxon>
        <taxon>Hyphomicrobiales</taxon>
        <taxon>Aurantimonadaceae</taxon>
        <taxon>Aureimonas</taxon>
    </lineage>
</organism>
<evidence type="ECO:0000256" key="10">
    <source>
        <dbReference type="ARBA" id="ARBA00034269"/>
    </source>
</evidence>
<evidence type="ECO:0000256" key="5">
    <source>
        <dbReference type="ARBA" id="ARBA00022692"/>
    </source>
</evidence>
<keyword evidence="9 12" id="KW-0472">Membrane</keyword>
<keyword evidence="8 12" id="KW-0406">Ion transport</keyword>
<dbReference type="Gene3D" id="1.20.58.340">
    <property type="entry name" value="Magnesium transport protein CorA, transmembrane region"/>
    <property type="match status" value="2"/>
</dbReference>
<keyword evidence="4 12" id="KW-1003">Cell membrane</keyword>
<evidence type="ECO:0000256" key="4">
    <source>
        <dbReference type="ARBA" id="ARBA00022475"/>
    </source>
</evidence>
<dbReference type="InterPro" id="IPR002523">
    <property type="entry name" value="MgTranspt_CorA/ZnTranspt_ZntB"/>
</dbReference>
<feature type="transmembrane region" description="Helical" evidence="12">
    <location>
        <begin position="296"/>
        <end position="314"/>
    </location>
</feature>
<dbReference type="SUPFAM" id="SSF143865">
    <property type="entry name" value="CorA soluble domain-like"/>
    <property type="match status" value="1"/>
</dbReference>
<dbReference type="Proteomes" id="UP000644699">
    <property type="component" value="Unassembled WGS sequence"/>
</dbReference>